<sequence length="114" mass="13184">MGFRYLPNHEETYREYDFLPGHDSESLAPIFTPLIQFHIQNHIPFLHSKRFRFKAYSQTQSAKLPHINTALPSNKSHYANFQSPDPHLEALAVETLTLVSNFFLSARDPSTRVV</sequence>
<reference evidence="2" key="1">
    <citation type="journal article" date="2022" name="Mol. Ecol. Resour.">
        <title>The genomes of chicory, endive, great burdock and yacon provide insights into Asteraceae palaeo-polyploidization history and plant inulin production.</title>
        <authorList>
            <person name="Fan W."/>
            <person name="Wang S."/>
            <person name="Wang H."/>
            <person name="Wang A."/>
            <person name="Jiang F."/>
            <person name="Liu H."/>
            <person name="Zhao H."/>
            <person name="Xu D."/>
            <person name="Zhang Y."/>
        </authorList>
    </citation>
    <scope>NUCLEOTIDE SEQUENCE [LARGE SCALE GENOMIC DNA]</scope>
    <source>
        <strain evidence="2">cv. Punajuju</strain>
    </source>
</reference>
<comment type="caution">
    <text evidence="1">The sequence shown here is derived from an EMBL/GenBank/DDBJ whole genome shotgun (WGS) entry which is preliminary data.</text>
</comment>
<gene>
    <name evidence="1" type="ORF">L2E82_07880</name>
</gene>
<evidence type="ECO:0000313" key="2">
    <source>
        <dbReference type="Proteomes" id="UP001055811"/>
    </source>
</evidence>
<accession>A0ACB9G636</accession>
<reference evidence="1 2" key="2">
    <citation type="journal article" date="2022" name="Mol. Ecol. Resour.">
        <title>The genomes of chicory, endive, great burdock and yacon provide insights into Asteraceae paleo-polyploidization history and plant inulin production.</title>
        <authorList>
            <person name="Fan W."/>
            <person name="Wang S."/>
            <person name="Wang H."/>
            <person name="Wang A."/>
            <person name="Jiang F."/>
            <person name="Liu H."/>
            <person name="Zhao H."/>
            <person name="Xu D."/>
            <person name="Zhang Y."/>
        </authorList>
    </citation>
    <scope>NUCLEOTIDE SEQUENCE [LARGE SCALE GENOMIC DNA]</scope>
    <source>
        <strain evidence="2">cv. Punajuju</strain>
        <tissue evidence="1">Leaves</tissue>
    </source>
</reference>
<name>A0ACB9G636_CICIN</name>
<keyword evidence="2" id="KW-1185">Reference proteome</keyword>
<evidence type="ECO:0000313" key="1">
    <source>
        <dbReference type="EMBL" id="KAI3778520.1"/>
    </source>
</evidence>
<dbReference type="EMBL" id="CM042010">
    <property type="protein sequence ID" value="KAI3778520.1"/>
    <property type="molecule type" value="Genomic_DNA"/>
</dbReference>
<protein>
    <submittedName>
        <fullName evidence="1">Uncharacterized protein</fullName>
    </submittedName>
</protein>
<proteinExistence type="predicted"/>
<dbReference type="Proteomes" id="UP001055811">
    <property type="component" value="Linkage Group LG02"/>
</dbReference>
<organism evidence="1 2">
    <name type="scientific">Cichorium intybus</name>
    <name type="common">Chicory</name>
    <dbReference type="NCBI Taxonomy" id="13427"/>
    <lineage>
        <taxon>Eukaryota</taxon>
        <taxon>Viridiplantae</taxon>
        <taxon>Streptophyta</taxon>
        <taxon>Embryophyta</taxon>
        <taxon>Tracheophyta</taxon>
        <taxon>Spermatophyta</taxon>
        <taxon>Magnoliopsida</taxon>
        <taxon>eudicotyledons</taxon>
        <taxon>Gunneridae</taxon>
        <taxon>Pentapetalae</taxon>
        <taxon>asterids</taxon>
        <taxon>campanulids</taxon>
        <taxon>Asterales</taxon>
        <taxon>Asteraceae</taxon>
        <taxon>Cichorioideae</taxon>
        <taxon>Cichorieae</taxon>
        <taxon>Cichoriinae</taxon>
        <taxon>Cichorium</taxon>
    </lineage>
</organism>